<proteinExistence type="inferred from homology"/>
<dbReference type="PROSITE" id="PS00061">
    <property type="entry name" value="ADH_SHORT"/>
    <property type="match status" value="1"/>
</dbReference>
<dbReference type="PANTHER" id="PTHR44169">
    <property type="entry name" value="NADPH-DEPENDENT 1-ACYLDIHYDROXYACETONE PHOSPHATE REDUCTASE"/>
    <property type="match status" value="1"/>
</dbReference>
<evidence type="ECO:0000256" key="2">
    <source>
        <dbReference type="ARBA" id="ARBA00022857"/>
    </source>
</evidence>
<reference evidence="5" key="1">
    <citation type="submission" date="2015-10" db="EMBL/GenBank/DDBJ databases">
        <authorList>
            <person name="Regsiter A."/>
            <person name="william w."/>
        </authorList>
    </citation>
    <scope>NUCLEOTIDE SEQUENCE</scope>
    <source>
        <strain evidence="5">Montdore</strain>
    </source>
</reference>
<keyword evidence="6" id="KW-1185">Reference proteome</keyword>
<dbReference type="GO" id="GO:0005783">
    <property type="term" value="C:endoplasmic reticulum"/>
    <property type="evidence" value="ECO:0007669"/>
    <property type="project" value="TreeGrafter"/>
</dbReference>
<dbReference type="FunFam" id="3.40.50.720:FF:000261">
    <property type="entry name" value="NADPH-dependent 1-acyldihydroxyacetone phosphate reductase"/>
    <property type="match status" value="1"/>
</dbReference>
<dbReference type="AlphaFoldDB" id="A0A292PV44"/>
<evidence type="ECO:0000256" key="4">
    <source>
        <dbReference type="RuleBase" id="RU000363"/>
    </source>
</evidence>
<comment type="similarity">
    <text evidence="1 4">Belongs to the short-chain dehydrogenases/reductases (SDR) family.</text>
</comment>
<sequence length="303" mass="33419">MADTRKTVLITGAGVGGIGGSLAEEFHLKGYRVFATARDLTTVQELVDKYSMETLRLDVTSAESVRAAAEEISRRAGGKLDVLVNNAGLGVVTPATDLLIETVVKSMFEVNVFGVMRMVQEFSGLLIAAEGTIVNIGSVAAVIPYTFGSAYNATKGALHSYSDTLRVEMKPFKCVLSPARSIYGRSVKVMVIVTGGVKTNIARHGTTLRPGSIYMPILDFFHKRVTDSQDGAMNRDAYARSVVAQVMKPDWRKPAWFWNGNKATIVWLMRTFLWSTAFDFRMMRVFGLFKLKRIVAAEKRKKD</sequence>
<evidence type="ECO:0000313" key="6">
    <source>
        <dbReference type="Proteomes" id="UP001412239"/>
    </source>
</evidence>
<name>A0A292PV44_9PEZI</name>
<gene>
    <name evidence="5" type="ORF">GSTUAT00005277001</name>
</gene>
<keyword evidence="3" id="KW-0560">Oxidoreductase</keyword>
<dbReference type="Proteomes" id="UP001412239">
    <property type="component" value="Unassembled WGS sequence"/>
</dbReference>
<organism evidence="5 6">
    <name type="scientific">Tuber aestivum</name>
    <name type="common">summer truffle</name>
    <dbReference type="NCBI Taxonomy" id="59557"/>
    <lineage>
        <taxon>Eukaryota</taxon>
        <taxon>Fungi</taxon>
        <taxon>Dikarya</taxon>
        <taxon>Ascomycota</taxon>
        <taxon>Pezizomycotina</taxon>
        <taxon>Pezizomycetes</taxon>
        <taxon>Pezizales</taxon>
        <taxon>Tuberaceae</taxon>
        <taxon>Tuber</taxon>
    </lineage>
</organism>
<dbReference type="Pfam" id="PF00106">
    <property type="entry name" value="adh_short"/>
    <property type="match status" value="1"/>
</dbReference>
<dbReference type="EMBL" id="LN891042">
    <property type="protein sequence ID" value="CUS10661.1"/>
    <property type="molecule type" value="Genomic_DNA"/>
</dbReference>
<evidence type="ECO:0008006" key="7">
    <source>
        <dbReference type="Google" id="ProtNLM"/>
    </source>
</evidence>
<dbReference type="PRINTS" id="PR00080">
    <property type="entry name" value="SDRFAMILY"/>
</dbReference>
<evidence type="ECO:0000256" key="3">
    <source>
        <dbReference type="ARBA" id="ARBA00023002"/>
    </source>
</evidence>
<keyword evidence="2" id="KW-0521">NADP</keyword>
<dbReference type="GO" id="GO:0004806">
    <property type="term" value="F:triacylglycerol lipase activity"/>
    <property type="evidence" value="ECO:0007669"/>
    <property type="project" value="TreeGrafter"/>
</dbReference>
<dbReference type="GO" id="GO:0000140">
    <property type="term" value="F:acylglycerone-phosphate reductase (NADP+) activity"/>
    <property type="evidence" value="ECO:0007669"/>
    <property type="project" value="TreeGrafter"/>
</dbReference>
<dbReference type="PANTHER" id="PTHR44169:SF6">
    <property type="entry name" value="NADPH-DEPENDENT 1-ACYLDIHYDROXYACETONE PHOSPHATE REDUCTASE"/>
    <property type="match status" value="1"/>
</dbReference>
<dbReference type="SUPFAM" id="SSF51735">
    <property type="entry name" value="NAD(P)-binding Rossmann-fold domains"/>
    <property type="match status" value="1"/>
</dbReference>
<dbReference type="Gene3D" id="3.40.50.720">
    <property type="entry name" value="NAD(P)-binding Rossmann-like Domain"/>
    <property type="match status" value="1"/>
</dbReference>
<accession>A0A292PV44</accession>
<evidence type="ECO:0000313" key="5">
    <source>
        <dbReference type="EMBL" id="CUS10661.1"/>
    </source>
</evidence>
<dbReference type="InterPro" id="IPR036291">
    <property type="entry name" value="NAD(P)-bd_dom_sf"/>
</dbReference>
<dbReference type="GO" id="GO:0019433">
    <property type="term" value="P:triglyceride catabolic process"/>
    <property type="evidence" value="ECO:0007669"/>
    <property type="project" value="TreeGrafter"/>
</dbReference>
<dbReference type="InterPro" id="IPR002347">
    <property type="entry name" value="SDR_fam"/>
</dbReference>
<protein>
    <recommendedName>
        <fullName evidence="7">NAD(P)-binding protein</fullName>
    </recommendedName>
</protein>
<evidence type="ECO:0000256" key="1">
    <source>
        <dbReference type="ARBA" id="ARBA00006484"/>
    </source>
</evidence>
<dbReference type="GO" id="GO:0006654">
    <property type="term" value="P:phosphatidic acid biosynthetic process"/>
    <property type="evidence" value="ECO:0007669"/>
    <property type="project" value="TreeGrafter"/>
</dbReference>
<dbReference type="GO" id="GO:0005811">
    <property type="term" value="C:lipid droplet"/>
    <property type="evidence" value="ECO:0007669"/>
    <property type="project" value="TreeGrafter"/>
</dbReference>
<dbReference type="PRINTS" id="PR00081">
    <property type="entry name" value="GDHRDH"/>
</dbReference>
<dbReference type="InterPro" id="IPR020904">
    <property type="entry name" value="Sc_DH/Rdtase_CS"/>
</dbReference>